<keyword evidence="6 8" id="KW-0472">Membrane</keyword>
<feature type="transmembrane region" description="Helical" evidence="8">
    <location>
        <begin position="438"/>
        <end position="460"/>
    </location>
</feature>
<comment type="similarity">
    <text evidence="2">Belongs to the amino acid-polyamine-organocation (APC) superfamily. Cationic amino acid transporter (CAT) (TC 2.A.3.3) family.</text>
</comment>
<feature type="transmembrane region" description="Helical" evidence="8">
    <location>
        <begin position="89"/>
        <end position="111"/>
    </location>
</feature>
<evidence type="ECO:0000256" key="4">
    <source>
        <dbReference type="ARBA" id="ARBA00022692"/>
    </source>
</evidence>
<feature type="domain" description="Cationic amino acid transporter C-terminal" evidence="9">
    <location>
        <begin position="496"/>
        <end position="546"/>
    </location>
</feature>
<feature type="transmembrane region" description="Helical" evidence="8">
    <location>
        <begin position="407"/>
        <end position="426"/>
    </location>
</feature>
<gene>
    <name evidence="10" type="ORF">AXG93_104s1080</name>
</gene>
<evidence type="ECO:0000256" key="5">
    <source>
        <dbReference type="ARBA" id="ARBA00022989"/>
    </source>
</evidence>
<accession>A0A176WR18</accession>
<dbReference type="Pfam" id="PF13520">
    <property type="entry name" value="AA_permease_2"/>
    <property type="match status" value="1"/>
</dbReference>
<feature type="transmembrane region" description="Helical" evidence="8">
    <location>
        <begin position="183"/>
        <end position="201"/>
    </location>
</feature>
<dbReference type="AlphaFoldDB" id="A0A176WR18"/>
<dbReference type="EMBL" id="LVLJ01000139">
    <property type="protein sequence ID" value="OAE35557.1"/>
    <property type="molecule type" value="Genomic_DNA"/>
</dbReference>
<sequence>MGQFYPEPSFRSFKAYGNALSETPWRFYQRLVTRSSLGEETGDMVRRSGSGMKKNLTWWDLMWFTIGAVIGAGVFVLTGQEANQTAGPAVVLSYAAAGFAAMLAVLAYTEFACEIPVAGGSFAYLRVELGDFVAFIGAGNIILEYIGAGAAVARAWTDYFTSLIDKQADDLRISTDLADGYNLLDPLAVGVLLVTMLIAIYSTKGSSILNWVASIINMVIILFVIVAGLRFADTDNYTPFNPYGAHGIFRAASVLFFAYLGFDAVSTMAEETKNPGRDIPIGLVAAMVITTVIYCLMALTLCLMVPYEQINPRAGFSYAFESVGLNWAKYLVALGALKGMTTVILVSNVGQARYLTHIARTHMVPPFFANVNAWTKTPINATVAMTLATCVVAFFTDLSILGNLLSVSTLFMFSLVALALLIRRYYDPVQTTPRELGVLVASLIVIIGASVAIAGYWASTTESEDWVGYVIAVPIWALGTAAIQFFCPKRRIPKVWGVPWVPWLPSLTIAFNFFLLGSMDKDSYIRFAVWTAAILVYYFFVGLHASYDAAAELRLVGVDEHLSDPATVPSDLTASVHDEYDNDLKPKQPPQLSADDTNGTKTGP</sequence>
<evidence type="ECO:0000256" key="1">
    <source>
        <dbReference type="ARBA" id="ARBA00004141"/>
    </source>
</evidence>
<dbReference type="FunFam" id="1.20.1740.10:FF:000035">
    <property type="entry name" value="Cationic amino acid transporter 5"/>
    <property type="match status" value="1"/>
</dbReference>
<feature type="transmembrane region" description="Helical" evidence="8">
    <location>
        <begin position="524"/>
        <end position="545"/>
    </location>
</feature>
<keyword evidence="11" id="KW-1185">Reference proteome</keyword>
<dbReference type="Gene3D" id="1.20.1740.10">
    <property type="entry name" value="Amino acid/polyamine transporter I"/>
    <property type="match status" value="1"/>
</dbReference>
<comment type="caution">
    <text evidence="10">The sequence shown here is derived from an EMBL/GenBank/DDBJ whole genome shotgun (WGS) entry which is preliminary data.</text>
</comment>
<dbReference type="Proteomes" id="UP000077202">
    <property type="component" value="Unassembled WGS sequence"/>
</dbReference>
<feature type="transmembrane region" description="Helical" evidence="8">
    <location>
        <begin position="466"/>
        <end position="486"/>
    </location>
</feature>
<dbReference type="GO" id="GO:0015189">
    <property type="term" value="F:L-lysine transmembrane transporter activity"/>
    <property type="evidence" value="ECO:0007669"/>
    <property type="project" value="TreeGrafter"/>
</dbReference>
<dbReference type="GO" id="GO:0005313">
    <property type="term" value="F:L-glutamate transmembrane transporter activity"/>
    <property type="evidence" value="ECO:0007669"/>
    <property type="project" value="TreeGrafter"/>
</dbReference>
<evidence type="ECO:0000313" key="10">
    <source>
        <dbReference type="EMBL" id="OAE35557.1"/>
    </source>
</evidence>
<evidence type="ECO:0000256" key="6">
    <source>
        <dbReference type="ARBA" id="ARBA00023136"/>
    </source>
</evidence>
<evidence type="ECO:0000256" key="3">
    <source>
        <dbReference type="ARBA" id="ARBA00022448"/>
    </source>
</evidence>
<feature type="transmembrane region" description="Helical" evidence="8">
    <location>
        <begin position="381"/>
        <end position="401"/>
    </location>
</feature>
<feature type="transmembrane region" description="Helical" evidence="8">
    <location>
        <begin position="132"/>
        <end position="153"/>
    </location>
</feature>
<protein>
    <recommendedName>
        <fullName evidence="9">Cationic amino acid transporter C-terminal domain-containing protein</fullName>
    </recommendedName>
</protein>
<evidence type="ECO:0000256" key="7">
    <source>
        <dbReference type="SAM" id="MobiDB-lite"/>
    </source>
</evidence>
<feature type="transmembrane region" description="Helical" evidence="8">
    <location>
        <begin position="327"/>
        <end position="350"/>
    </location>
</feature>
<evidence type="ECO:0000256" key="8">
    <source>
        <dbReference type="SAM" id="Phobius"/>
    </source>
</evidence>
<reference evidence="10" key="1">
    <citation type="submission" date="2016-03" db="EMBL/GenBank/DDBJ databases">
        <title>Mechanisms controlling the formation of the plant cell surface in tip-growing cells are functionally conserved among land plants.</title>
        <authorList>
            <person name="Honkanen S."/>
            <person name="Jones V.A."/>
            <person name="Morieri G."/>
            <person name="Champion C."/>
            <person name="Hetherington A.J."/>
            <person name="Kelly S."/>
            <person name="Saint-Marcoux D."/>
            <person name="Proust H."/>
            <person name="Prescott H."/>
            <person name="Dolan L."/>
        </authorList>
    </citation>
    <scope>NUCLEOTIDE SEQUENCE [LARGE SCALE GENOMIC DNA]</scope>
    <source>
        <tissue evidence="10">Whole gametophyte</tissue>
    </source>
</reference>
<feature type="transmembrane region" description="Helical" evidence="8">
    <location>
        <begin position="56"/>
        <end position="77"/>
    </location>
</feature>
<comment type="subcellular location">
    <subcellularLocation>
        <location evidence="1">Membrane</location>
        <topology evidence="1">Multi-pass membrane protein</topology>
    </subcellularLocation>
</comment>
<feature type="compositionally biased region" description="Polar residues" evidence="7">
    <location>
        <begin position="590"/>
        <end position="604"/>
    </location>
</feature>
<dbReference type="Pfam" id="PF13906">
    <property type="entry name" value="AA_permease_C"/>
    <property type="match status" value="1"/>
</dbReference>
<feature type="transmembrane region" description="Helical" evidence="8">
    <location>
        <begin position="283"/>
        <end position="307"/>
    </location>
</feature>
<feature type="transmembrane region" description="Helical" evidence="8">
    <location>
        <begin position="498"/>
        <end position="518"/>
    </location>
</feature>
<keyword evidence="4 8" id="KW-0812">Transmembrane</keyword>
<dbReference type="PANTHER" id="PTHR43243:SF1">
    <property type="entry name" value="CATIONIC AMINO ACID TRANSPORTER 1"/>
    <property type="match status" value="1"/>
</dbReference>
<organism evidence="10 11">
    <name type="scientific">Marchantia polymorpha subsp. ruderalis</name>
    <dbReference type="NCBI Taxonomy" id="1480154"/>
    <lineage>
        <taxon>Eukaryota</taxon>
        <taxon>Viridiplantae</taxon>
        <taxon>Streptophyta</taxon>
        <taxon>Embryophyta</taxon>
        <taxon>Marchantiophyta</taxon>
        <taxon>Marchantiopsida</taxon>
        <taxon>Marchantiidae</taxon>
        <taxon>Marchantiales</taxon>
        <taxon>Marchantiaceae</taxon>
        <taxon>Marchantia</taxon>
    </lineage>
</organism>
<evidence type="ECO:0000256" key="2">
    <source>
        <dbReference type="ARBA" id="ARBA00008572"/>
    </source>
</evidence>
<feature type="region of interest" description="Disordered" evidence="7">
    <location>
        <begin position="579"/>
        <end position="604"/>
    </location>
</feature>
<feature type="transmembrane region" description="Helical" evidence="8">
    <location>
        <begin position="243"/>
        <end position="262"/>
    </location>
</feature>
<dbReference type="PANTHER" id="PTHR43243">
    <property type="entry name" value="INNER MEMBRANE TRANSPORTER YGJI-RELATED"/>
    <property type="match status" value="1"/>
</dbReference>
<keyword evidence="3" id="KW-0813">Transport</keyword>
<name>A0A176WR18_MARPO</name>
<proteinExistence type="inferred from homology"/>
<dbReference type="InterPro" id="IPR002293">
    <property type="entry name" value="AA/rel_permease1"/>
</dbReference>
<dbReference type="InterPro" id="IPR029485">
    <property type="entry name" value="CAT_C"/>
</dbReference>
<evidence type="ECO:0000259" key="9">
    <source>
        <dbReference type="Pfam" id="PF13906"/>
    </source>
</evidence>
<keyword evidence="5 8" id="KW-1133">Transmembrane helix</keyword>
<dbReference type="GO" id="GO:0005886">
    <property type="term" value="C:plasma membrane"/>
    <property type="evidence" value="ECO:0007669"/>
    <property type="project" value="TreeGrafter"/>
</dbReference>
<evidence type="ECO:0000313" key="11">
    <source>
        <dbReference type="Proteomes" id="UP000077202"/>
    </source>
</evidence>
<feature type="transmembrane region" description="Helical" evidence="8">
    <location>
        <begin position="208"/>
        <end position="231"/>
    </location>
</feature>